<accession>A0ABR0NJS9</accession>
<name>A0ABR0NJS9_GOSAR</name>
<comment type="caution">
    <text evidence="1">The sequence shown here is derived from an EMBL/GenBank/DDBJ whole genome shotgun (WGS) entry which is preliminary data.</text>
</comment>
<evidence type="ECO:0000313" key="1">
    <source>
        <dbReference type="EMBL" id="KAK5794524.1"/>
    </source>
</evidence>
<protein>
    <submittedName>
        <fullName evidence="1">Uncharacterized protein</fullName>
    </submittedName>
</protein>
<organism evidence="1 2">
    <name type="scientific">Gossypium arboreum</name>
    <name type="common">Tree cotton</name>
    <name type="synonym">Gossypium nanking</name>
    <dbReference type="NCBI Taxonomy" id="29729"/>
    <lineage>
        <taxon>Eukaryota</taxon>
        <taxon>Viridiplantae</taxon>
        <taxon>Streptophyta</taxon>
        <taxon>Embryophyta</taxon>
        <taxon>Tracheophyta</taxon>
        <taxon>Spermatophyta</taxon>
        <taxon>Magnoliopsida</taxon>
        <taxon>eudicotyledons</taxon>
        <taxon>Gunneridae</taxon>
        <taxon>Pentapetalae</taxon>
        <taxon>rosids</taxon>
        <taxon>malvids</taxon>
        <taxon>Malvales</taxon>
        <taxon>Malvaceae</taxon>
        <taxon>Malvoideae</taxon>
        <taxon>Gossypium</taxon>
    </lineage>
</organism>
<evidence type="ECO:0000313" key="2">
    <source>
        <dbReference type="Proteomes" id="UP001358586"/>
    </source>
</evidence>
<reference evidence="1 2" key="1">
    <citation type="submission" date="2023-03" db="EMBL/GenBank/DDBJ databases">
        <title>WGS of Gossypium arboreum.</title>
        <authorList>
            <person name="Yu D."/>
        </authorList>
    </citation>
    <scope>NUCLEOTIDE SEQUENCE [LARGE SCALE GENOMIC DNA]</scope>
    <source>
        <tissue evidence="1">Leaf</tissue>
    </source>
</reference>
<gene>
    <name evidence="1" type="ORF">PVK06_035755</name>
</gene>
<dbReference type="Proteomes" id="UP001358586">
    <property type="component" value="Chromosome 10"/>
</dbReference>
<proteinExistence type="predicted"/>
<sequence length="71" mass="8100">MMGGRKASRSRDMLLALEVYKLTIRDDALKVEVSTLKEHIKELKVELVIYKVDLGNGVLARKPNQWLMSLS</sequence>
<keyword evidence="2" id="KW-1185">Reference proteome</keyword>
<dbReference type="EMBL" id="JARKNE010000010">
    <property type="protein sequence ID" value="KAK5794524.1"/>
    <property type="molecule type" value="Genomic_DNA"/>
</dbReference>